<proteinExistence type="predicted"/>
<keyword evidence="2" id="KW-1185">Reference proteome</keyword>
<sequence length="43" mass="4611">MKLYAHGLLGGLVKLPFRPHGAHGTKHGQQLSCVRSCPWGQSG</sequence>
<dbReference type="AlphaFoldDB" id="A0A5D3AGP4"/>
<evidence type="ECO:0000313" key="2">
    <source>
        <dbReference type="Proteomes" id="UP000323597"/>
    </source>
</evidence>
<accession>A0A5D3AGP4</accession>
<protein>
    <submittedName>
        <fullName evidence="1">Uncharacterized protein</fullName>
    </submittedName>
</protein>
<reference evidence="1 2" key="1">
    <citation type="submission" date="2019-07" db="EMBL/GenBank/DDBJ databases">
        <title>WGS assembly of Gossypium mustelinum.</title>
        <authorList>
            <person name="Chen Z.J."/>
            <person name="Sreedasyam A."/>
            <person name="Ando A."/>
            <person name="Song Q."/>
            <person name="De L."/>
            <person name="Hulse-Kemp A."/>
            <person name="Ding M."/>
            <person name="Ye W."/>
            <person name="Kirkbride R."/>
            <person name="Jenkins J."/>
            <person name="Plott C."/>
            <person name="Lovell J."/>
            <person name="Lin Y.-M."/>
            <person name="Vaughn R."/>
            <person name="Liu B."/>
            <person name="Li W."/>
            <person name="Simpson S."/>
            <person name="Scheffler B."/>
            <person name="Saski C."/>
            <person name="Grover C."/>
            <person name="Hu G."/>
            <person name="Conover J."/>
            <person name="Carlson J."/>
            <person name="Shu S."/>
            <person name="Boston L."/>
            <person name="Williams M."/>
            <person name="Peterson D."/>
            <person name="Mcgee K."/>
            <person name="Jones D."/>
            <person name="Wendel J."/>
            <person name="Stelly D."/>
            <person name="Grimwood J."/>
            <person name="Schmutz J."/>
        </authorList>
    </citation>
    <scope>NUCLEOTIDE SEQUENCE [LARGE SCALE GENOMIC DNA]</scope>
    <source>
        <strain evidence="1">1408120.09</strain>
    </source>
</reference>
<gene>
    <name evidence="1" type="ORF">E1A91_A01G122900v1</name>
</gene>
<dbReference type="Proteomes" id="UP000323597">
    <property type="component" value="Chromosome A01"/>
</dbReference>
<evidence type="ECO:0000313" key="1">
    <source>
        <dbReference type="EMBL" id="TYJ49271.1"/>
    </source>
</evidence>
<name>A0A5D3AGP4_GOSMU</name>
<organism evidence="1 2">
    <name type="scientific">Gossypium mustelinum</name>
    <name type="common">Cotton</name>
    <name type="synonym">Gossypium caicoense</name>
    <dbReference type="NCBI Taxonomy" id="34275"/>
    <lineage>
        <taxon>Eukaryota</taxon>
        <taxon>Viridiplantae</taxon>
        <taxon>Streptophyta</taxon>
        <taxon>Embryophyta</taxon>
        <taxon>Tracheophyta</taxon>
        <taxon>Spermatophyta</taxon>
        <taxon>Magnoliopsida</taxon>
        <taxon>eudicotyledons</taxon>
        <taxon>Gunneridae</taxon>
        <taxon>Pentapetalae</taxon>
        <taxon>rosids</taxon>
        <taxon>malvids</taxon>
        <taxon>Malvales</taxon>
        <taxon>Malvaceae</taxon>
        <taxon>Malvoideae</taxon>
        <taxon>Gossypium</taxon>
    </lineage>
</organism>
<dbReference type="EMBL" id="CM017636">
    <property type="protein sequence ID" value="TYJ49271.1"/>
    <property type="molecule type" value="Genomic_DNA"/>
</dbReference>